<dbReference type="CDD" id="cd04161">
    <property type="entry name" value="Arl2l1_Arl13_like"/>
    <property type="match status" value="1"/>
</dbReference>
<evidence type="ECO:0000313" key="5">
    <source>
        <dbReference type="RefSeq" id="XP_008590189.1"/>
    </source>
</evidence>
<keyword evidence="4" id="KW-1185">Reference proteome</keyword>
<name>A0ABM0SBE8_GALVR</name>
<dbReference type="SMART" id="SM00177">
    <property type="entry name" value="ARF"/>
    <property type="match status" value="1"/>
</dbReference>
<dbReference type="PANTHER" id="PTHR46090:SF1">
    <property type="entry name" value="ADP-RIBOSYLATION FACTOR-LIKE PROTEIN 13A"/>
    <property type="match status" value="1"/>
</dbReference>
<dbReference type="InterPro" id="IPR051995">
    <property type="entry name" value="Ciliary_GTPase"/>
</dbReference>
<evidence type="ECO:0000256" key="3">
    <source>
        <dbReference type="RuleBase" id="RU003925"/>
    </source>
</evidence>
<dbReference type="Proteomes" id="UP000694923">
    <property type="component" value="Unplaced"/>
</dbReference>
<keyword evidence="1 3" id="KW-0547">Nucleotide-binding</keyword>
<reference evidence="5" key="1">
    <citation type="submission" date="2025-08" db="UniProtKB">
        <authorList>
            <consortium name="RefSeq"/>
        </authorList>
    </citation>
    <scope>IDENTIFICATION</scope>
</reference>
<dbReference type="PANTHER" id="PTHR46090">
    <property type="entry name" value="ADP-RIBOSYLATION FACTOR-LIKE PROTEIN 13B"/>
    <property type="match status" value="1"/>
</dbReference>
<protein>
    <submittedName>
        <fullName evidence="5">ADP-ribosylation factor-like protein 13A</fullName>
    </submittedName>
</protein>
<dbReference type="SUPFAM" id="SSF52540">
    <property type="entry name" value="P-loop containing nucleoside triphosphate hydrolases"/>
    <property type="match status" value="1"/>
</dbReference>
<gene>
    <name evidence="5" type="primary">ARL13A</name>
</gene>
<dbReference type="Pfam" id="PF00025">
    <property type="entry name" value="Arf"/>
    <property type="match status" value="1"/>
</dbReference>
<dbReference type="PROSITE" id="PS51417">
    <property type="entry name" value="ARF"/>
    <property type="match status" value="1"/>
</dbReference>
<comment type="similarity">
    <text evidence="3">Belongs to the small GTPase superfamily. Arf family.</text>
</comment>
<organism evidence="4 5">
    <name type="scientific">Galeopterus variegatus</name>
    <name type="common">Malayan flying lemur</name>
    <name type="synonym">Cynocephalus variegatus</name>
    <dbReference type="NCBI Taxonomy" id="482537"/>
    <lineage>
        <taxon>Eukaryota</taxon>
        <taxon>Metazoa</taxon>
        <taxon>Chordata</taxon>
        <taxon>Craniata</taxon>
        <taxon>Vertebrata</taxon>
        <taxon>Euteleostomi</taxon>
        <taxon>Mammalia</taxon>
        <taxon>Eutheria</taxon>
        <taxon>Euarchontoglires</taxon>
        <taxon>Dermoptera</taxon>
        <taxon>Cynocephalidae</taxon>
        <taxon>Galeopterus</taxon>
    </lineage>
</organism>
<dbReference type="SMART" id="SM00178">
    <property type="entry name" value="SAR"/>
    <property type="match status" value="1"/>
</dbReference>
<dbReference type="Gene3D" id="3.40.50.300">
    <property type="entry name" value="P-loop containing nucleotide triphosphate hydrolases"/>
    <property type="match status" value="1"/>
</dbReference>
<evidence type="ECO:0000256" key="1">
    <source>
        <dbReference type="ARBA" id="ARBA00022741"/>
    </source>
</evidence>
<dbReference type="GeneID" id="103607464"/>
<dbReference type="InterPro" id="IPR027417">
    <property type="entry name" value="P-loop_NTPase"/>
</dbReference>
<sequence>MFHLLTSSWSWLKTTKETRWNMNIIVIGLDNSGKTVLVEAFQRLFPSRTDDCTKLKLTTVLFDEYQVSICDLNGDLKSRETWPNYYAQTHGIVFVLDSSDLGRMQEVKIILTHLLTDKRVAGKPILLLANKQDKKDALLPSSIIEYLLLERLVNENKSLCRVEPCSAINNFQRKNNQPMIEGLRWLLAAIGDKYEELHTRHPMSNSSITIFKNTRGSGERCLPNSFSTTMGMSKEKRKHSGQCTVEASLLRPILQPAN</sequence>
<dbReference type="InterPro" id="IPR006689">
    <property type="entry name" value="Small_GTPase_ARF/SAR"/>
</dbReference>
<evidence type="ECO:0000256" key="2">
    <source>
        <dbReference type="ARBA" id="ARBA00023134"/>
    </source>
</evidence>
<keyword evidence="2 3" id="KW-0342">GTP-binding</keyword>
<proteinExistence type="inferred from homology"/>
<accession>A0ABM0SBE8</accession>
<dbReference type="NCBIfam" id="TIGR00231">
    <property type="entry name" value="small_GTP"/>
    <property type="match status" value="1"/>
</dbReference>
<dbReference type="PRINTS" id="PR00328">
    <property type="entry name" value="SAR1GTPBP"/>
</dbReference>
<dbReference type="InterPro" id="IPR005225">
    <property type="entry name" value="Small_GTP-bd"/>
</dbReference>
<dbReference type="RefSeq" id="XP_008590189.1">
    <property type="nucleotide sequence ID" value="XM_008591967.1"/>
</dbReference>
<evidence type="ECO:0000313" key="4">
    <source>
        <dbReference type="Proteomes" id="UP000694923"/>
    </source>
</evidence>